<protein>
    <recommendedName>
        <fullName evidence="5">Calcineurin-like phosphoesterase domain-containing protein</fullName>
    </recommendedName>
</protein>
<keyword evidence="4" id="KW-1185">Reference proteome</keyword>
<proteinExistence type="predicted"/>
<dbReference type="AlphaFoldDB" id="A0A1Q9DEI3"/>
<organism evidence="3 4">
    <name type="scientific">Symbiodinium microadriaticum</name>
    <name type="common">Dinoflagellate</name>
    <name type="synonym">Zooxanthella microadriatica</name>
    <dbReference type="NCBI Taxonomy" id="2951"/>
    <lineage>
        <taxon>Eukaryota</taxon>
        <taxon>Sar</taxon>
        <taxon>Alveolata</taxon>
        <taxon>Dinophyceae</taxon>
        <taxon>Suessiales</taxon>
        <taxon>Symbiodiniaceae</taxon>
        <taxon>Symbiodinium</taxon>
    </lineage>
</organism>
<dbReference type="InterPro" id="IPR018247">
    <property type="entry name" value="EF_Hand_1_Ca_BS"/>
</dbReference>
<dbReference type="Gene3D" id="3.60.21.10">
    <property type="match status" value="1"/>
</dbReference>
<evidence type="ECO:0000313" key="3">
    <source>
        <dbReference type="EMBL" id="OLP93579.1"/>
    </source>
</evidence>
<dbReference type="SUPFAM" id="SSF56300">
    <property type="entry name" value="Metallo-dependent phosphatases"/>
    <property type="match status" value="1"/>
</dbReference>
<gene>
    <name evidence="3" type="ORF">AK812_SmicGene24507</name>
</gene>
<keyword evidence="1" id="KW-0106">Calcium</keyword>
<dbReference type="InterPro" id="IPR011992">
    <property type="entry name" value="EF-hand-dom_pair"/>
</dbReference>
<dbReference type="EMBL" id="LSRX01000576">
    <property type="protein sequence ID" value="OLP93579.1"/>
    <property type="molecule type" value="Genomic_DNA"/>
</dbReference>
<dbReference type="Proteomes" id="UP000186817">
    <property type="component" value="Unassembled WGS sequence"/>
</dbReference>
<feature type="compositionally biased region" description="Polar residues" evidence="2">
    <location>
        <begin position="895"/>
        <end position="905"/>
    </location>
</feature>
<dbReference type="PROSITE" id="PS00018">
    <property type="entry name" value="EF_HAND_1"/>
    <property type="match status" value="2"/>
</dbReference>
<dbReference type="InterPro" id="IPR029052">
    <property type="entry name" value="Metallo-depent_PP-like"/>
</dbReference>
<feature type="compositionally biased region" description="Basic and acidic residues" evidence="2">
    <location>
        <begin position="1"/>
        <end position="14"/>
    </location>
</feature>
<dbReference type="SUPFAM" id="SSF47473">
    <property type="entry name" value="EF-hand"/>
    <property type="match status" value="1"/>
</dbReference>
<sequence length="949" mass="104130">MLPKRRLDSHDGTGHDGGWSNESHMNFTNAMISARCLMMCPGLRDLDHQVDGLHDQLVAADYSTPVAHLVTAKDGPLADNVAHYFSAQLRTPRACRQMAKACLKHAALIALGRLALAEETLESLGIGPNSRLASLFDSSDVNADGQLSGEELQHFEENGNDLLRGNALLQHFEVTLFEGADCSGQSLVVQNSSSEQRCSECFDVCNKEFSVGSAMSTVNGNEVWSVASNVRSLRVDSGAAKVVLNLCLGTYNYGVAGNELTAVHTVRDGCLNFGSAQAPAHVSAVPLDLLELSTGVFLKADVDPFDDRLDSAEAAHLDLDPLIESADRNGDGVMSIEEYTTLLVHDLARQAAMHNFMSAESMREAALAAVTAQAQGSTDHVTEAQRDVEAQRMFGTDYQQAVDHPAEGVPQPVERGPNGEVIVSGGPDGSDYGDVRDASPVSGSYDPQQAGDVMMCVDGKDFQAGFCYNYCKMDYPVATLNMCWKKDCPSGWREIAGGMCKKNGFNLATKAKEHYNRGMGVRPSTCRLGDSFGPGANPDNGNRDFTVVMVSDTQLPWCSGDFKSDVDCAVQENWRLVQGIHDVSKLTWVTDGNGTSQEVAEPLGVFITGDLTAYAHNWQFRLYRQIWETRAEEDRDKNIKLPVWPGLGNHDYANNLEGCWWVEEELTWTGYGKNSCAQRMVAYVRAAVAKCGGQTVVNNFGGHVDHYDKDSAAYTVRYGRIRFVHLHNYPTYRRRELTGVASTMDFLKDEVAEAERTKDYLVLLIHDVNGHFAPWDTDDQVASVVSCGVLGLDVQVDRYSYFSEVVAGSRTIAVFSGHFHPIGGMRTGTWAHLRDSRTQEDLVNAFGESVPSLRGYAPDYSAFLVTQWNVARCFWRFGSVQVPTKDQPRGDPSWKSPQDENQQNTFQIPDCTVDIDYQPANSMMVSSSSIARLALSVSVLMLASVFRFL</sequence>
<feature type="region of interest" description="Disordered" evidence="2">
    <location>
        <begin position="1"/>
        <end position="20"/>
    </location>
</feature>
<dbReference type="GO" id="GO:0005509">
    <property type="term" value="F:calcium ion binding"/>
    <property type="evidence" value="ECO:0007669"/>
    <property type="project" value="InterPro"/>
</dbReference>
<name>A0A1Q9DEI3_SYMMI</name>
<feature type="region of interest" description="Disordered" evidence="2">
    <location>
        <begin position="883"/>
        <end position="905"/>
    </location>
</feature>
<evidence type="ECO:0000313" key="4">
    <source>
        <dbReference type="Proteomes" id="UP000186817"/>
    </source>
</evidence>
<evidence type="ECO:0008006" key="5">
    <source>
        <dbReference type="Google" id="ProtNLM"/>
    </source>
</evidence>
<evidence type="ECO:0000256" key="2">
    <source>
        <dbReference type="SAM" id="MobiDB-lite"/>
    </source>
</evidence>
<accession>A0A1Q9DEI3</accession>
<reference evidence="3 4" key="1">
    <citation type="submission" date="2016-02" db="EMBL/GenBank/DDBJ databases">
        <title>Genome analysis of coral dinoflagellate symbionts highlights evolutionary adaptations to a symbiotic lifestyle.</title>
        <authorList>
            <person name="Aranda M."/>
            <person name="Li Y."/>
            <person name="Liew Y.J."/>
            <person name="Baumgarten S."/>
            <person name="Simakov O."/>
            <person name="Wilson M."/>
            <person name="Piel J."/>
            <person name="Ashoor H."/>
            <person name="Bougouffa S."/>
            <person name="Bajic V.B."/>
            <person name="Ryu T."/>
            <person name="Ravasi T."/>
            <person name="Bayer T."/>
            <person name="Micklem G."/>
            <person name="Kim H."/>
            <person name="Bhak J."/>
            <person name="Lajeunesse T.C."/>
            <person name="Voolstra C.R."/>
        </authorList>
    </citation>
    <scope>NUCLEOTIDE SEQUENCE [LARGE SCALE GENOMIC DNA]</scope>
    <source>
        <strain evidence="3 4">CCMP2467</strain>
    </source>
</reference>
<evidence type="ECO:0000256" key="1">
    <source>
        <dbReference type="ARBA" id="ARBA00022837"/>
    </source>
</evidence>
<comment type="caution">
    <text evidence="3">The sequence shown here is derived from an EMBL/GenBank/DDBJ whole genome shotgun (WGS) entry which is preliminary data.</text>
</comment>
<dbReference type="OrthoDB" id="411932at2759"/>